<evidence type="ECO:0000256" key="5">
    <source>
        <dbReference type="ARBA" id="ARBA00022857"/>
    </source>
</evidence>
<evidence type="ECO:0000256" key="4">
    <source>
        <dbReference type="ARBA" id="ARBA00022643"/>
    </source>
</evidence>
<comment type="similarity">
    <text evidence="2">Belongs to the nitroreductase family.</text>
</comment>
<dbReference type="Proteomes" id="UP000244335">
    <property type="component" value="Unassembled WGS sequence"/>
</dbReference>
<proteinExistence type="inferred from homology"/>
<dbReference type="AlphaFoldDB" id="A0AA92C8D5"/>
<dbReference type="InterPro" id="IPR029479">
    <property type="entry name" value="Nitroreductase"/>
</dbReference>
<name>A0AA92C8D5_RHIRH</name>
<organism evidence="8 9">
    <name type="scientific">Rhizobium rhizogenes</name>
    <name type="common">Agrobacterium rhizogenes</name>
    <dbReference type="NCBI Taxonomy" id="359"/>
    <lineage>
        <taxon>Bacteria</taxon>
        <taxon>Pseudomonadati</taxon>
        <taxon>Pseudomonadota</taxon>
        <taxon>Alphaproteobacteria</taxon>
        <taxon>Hyphomicrobiales</taxon>
        <taxon>Rhizobiaceae</taxon>
        <taxon>Rhizobium/Agrobacterium group</taxon>
        <taxon>Rhizobium</taxon>
    </lineage>
</organism>
<evidence type="ECO:0000256" key="1">
    <source>
        <dbReference type="ARBA" id="ARBA00001917"/>
    </source>
</evidence>
<evidence type="ECO:0000256" key="3">
    <source>
        <dbReference type="ARBA" id="ARBA00022630"/>
    </source>
</evidence>
<protein>
    <submittedName>
        <fullName evidence="8">NAD(P)H-dependent oxidoreductase</fullName>
    </submittedName>
</protein>
<feature type="domain" description="Nitroreductase" evidence="7">
    <location>
        <begin position="7"/>
        <end position="184"/>
    </location>
</feature>
<dbReference type="EMBL" id="QDFR01000001">
    <property type="protein sequence ID" value="PVE57272.1"/>
    <property type="molecule type" value="Genomic_DNA"/>
</dbReference>
<keyword evidence="6" id="KW-0560">Oxidoreductase</keyword>
<keyword evidence="5" id="KW-0521">NADP</keyword>
<dbReference type="Gene3D" id="3.40.109.10">
    <property type="entry name" value="NADH Oxidase"/>
    <property type="match status" value="1"/>
</dbReference>
<accession>A0AA92C8D5</accession>
<dbReference type="Pfam" id="PF00881">
    <property type="entry name" value="Nitroreductase"/>
    <property type="match status" value="1"/>
</dbReference>
<comment type="cofactor">
    <cofactor evidence="1">
        <name>FMN</name>
        <dbReference type="ChEBI" id="CHEBI:58210"/>
    </cofactor>
</comment>
<evidence type="ECO:0000256" key="2">
    <source>
        <dbReference type="ARBA" id="ARBA00007118"/>
    </source>
</evidence>
<evidence type="ECO:0000313" key="8">
    <source>
        <dbReference type="EMBL" id="PVE57272.1"/>
    </source>
</evidence>
<dbReference type="CDD" id="cd02149">
    <property type="entry name" value="NfsB-like"/>
    <property type="match status" value="1"/>
</dbReference>
<sequence length="210" mass="24069">MLIDKLNWRYATKKMDPAKAVSEDKVDRIIEAARLAPTSSGLQPFEIIVVTNPEVRAKIQEIAWNQAQITDGSHLLVFAAWDNYTPERINHMFDLTNEERGFKNEGWEKYRQFLLGMYPDRDPEVNFEHAARQAYIAFGMAVAQAAFEGVDATPMEGFEPAKLDEILGLREKGLRSVTILPLGYRQEEGDWLANLKKIRRPLDQFVTKVE</sequence>
<evidence type="ECO:0000256" key="6">
    <source>
        <dbReference type="ARBA" id="ARBA00023002"/>
    </source>
</evidence>
<dbReference type="InterPro" id="IPR000415">
    <property type="entry name" value="Nitroreductase-like"/>
</dbReference>
<gene>
    <name evidence="8" type="ORF">DC430_06025</name>
</gene>
<evidence type="ECO:0000313" key="9">
    <source>
        <dbReference type="Proteomes" id="UP000244335"/>
    </source>
</evidence>
<dbReference type="RefSeq" id="WP_112956495.1">
    <property type="nucleotide sequence ID" value="NZ_QDFR01000001.1"/>
</dbReference>
<keyword evidence="4" id="KW-0288">FMN</keyword>
<evidence type="ECO:0000259" key="7">
    <source>
        <dbReference type="Pfam" id="PF00881"/>
    </source>
</evidence>
<keyword evidence="3" id="KW-0285">Flavoprotein</keyword>
<dbReference type="SUPFAM" id="SSF55469">
    <property type="entry name" value="FMN-dependent nitroreductase-like"/>
    <property type="match status" value="1"/>
</dbReference>
<dbReference type="InterPro" id="IPR033878">
    <property type="entry name" value="NfsB-like"/>
</dbReference>
<reference evidence="8 9" key="1">
    <citation type="submission" date="2018-04" db="EMBL/GenBank/DDBJ databases">
        <authorList>
            <person name="Hagen T."/>
        </authorList>
    </citation>
    <scope>NUCLEOTIDE SEQUENCE [LARGE SCALE GENOMIC DNA]</scope>
    <source>
        <strain evidence="8 9">TPD7009</strain>
    </source>
</reference>
<dbReference type="PANTHER" id="PTHR43673:SF2">
    <property type="entry name" value="NITROREDUCTASE"/>
    <property type="match status" value="1"/>
</dbReference>
<comment type="caution">
    <text evidence="8">The sequence shown here is derived from an EMBL/GenBank/DDBJ whole genome shotgun (WGS) entry which is preliminary data.</text>
</comment>
<dbReference type="PANTHER" id="PTHR43673">
    <property type="entry name" value="NAD(P)H NITROREDUCTASE YDGI-RELATED"/>
    <property type="match status" value="1"/>
</dbReference>
<dbReference type="GO" id="GO:0016491">
    <property type="term" value="F:oxidoreductase activity"/>
    <property type="evidence" value="ECO:0007669"/>
    <property type="project" value="UniProtKB-KW"/>
</dbReference>